<evidence type="ECO:0000313" key="6">
    <source>
        <dbReference type="Proteomes" id="UP000315133"/>
    </source>
</evidence>
<accession>A0A543KNF6</accession>
<dbReference type="PANTHER" id="PTHR45947:SF3">
    <property type="entry name" value="SULFOQUINOVOSYL TRANSFERASE SQD2"/>
    <property type="match status" value="1"/>
</dbReference>
<organism evidence="5 6">
    <name type="scientific">Ornithinimicrobium humiphilum</name>
    <dbReference type="NCBI Taxonomy" id="125288"/>
    <lineage>
        <taxon>Bacteria</taxon>
        <taxon>Bacillati</taxon>
        <taxon>Actinomycetota</taxon>
        <taxon>Actinomycetes</taxon>
        <taxon>Micrococcales</taxon>
        <taxon>Ornithinimicrobiaceae</taxon>
        <taxon>Ornithinimicrobium</taxon>
    </lineage>
</organism>
<dbReference type="Pfam" id="PF13692">
    <property type="entry name" value="Glyco_trans_1_4"/>
    <property type="match status" value="1"/>
</dbReference>
<keyword evidence="3 5" id="KW-0808">Transferase</keyword>
<dbReference type="RefSeq" id="WP_141818192.1">
    <property type="nucleotide sequence ID" value="NZ_BAAAIL010000003.1"/>
</dbReference>
<evidence type="ECO:0000256" key="2">
    <source>
        <dbReference type="ARBA" id="ARBA00022676"/>
    </source>
</evidence>
<dbReference type="Proteomes" id="UP000315133">
    <property type="component" value="Unassembled WGS sequence"/>
</dbReference>
<dbReference type="SUPFAM" id="SSF53756">
    <property type="entry name" value="UDP-Glycosyltransferase/glycogen phosphorylase"/>
    <property type="match status" value="1"/>
</dbReference>
<dbReference type="OrthoDB" id="3657271at2"/>
<dbReference type="EMBL" id="VFPU01000001">
    <property type="protein sequence ID" value="TQM96601.1"/>
    <property type="molecule type" value="Genomic_DNA"/>
</dbReference>
<name>A0A543KNF6_9MICO</name>
<reference evidence="5 6" key="1">
    <citation type="submission" date="2019-06" db="EMBL/GenBank/DDBJ databases">
        <title>Sequencing the genomes of 1000 actinobacteria strains.</title>
        <authorList>
            <person name="Klenk H.-P."/>
        </authorList>
    </citation>
    <scope>NUCLEOTIDE SEQUENCE [LARGE SCALE GENOMIC DNA]</scope>
    <source>
        <strain evidence="5 6">DSM 12362</strain>
    </source>
</reference>
<dbReference type="Pfam" id="PF13579">
    <property type="entry name" value="Glyco_trans_4_4"/>
    <property type="match status" value="1"/>
</dbReference>
<gene>
    <name evidence="5" type="ORF">FB476_1470</name>
</gene>
<evidence type="ECO:0000256" key="3">
    <source>
        <dbReference type="ARBA" id="ARBA00022679"/>
    </source>
</evidence>
<dbReference type="Gene3D" id="3.40.50.2000">
    <property type="entry name" value="Glycogen Phosphorylase B"/>
    <property type="match status" value="2"/>
</dbReference>
<dbReference type="InterPro" id="IPR028098">
    <property type="entry name" value="Glyco_trans_4-like_N"/>
</dbReference>
<dbReference type="GO" id="GO:1901137">
    <property type="term" value="P:carbohydrate derivative biosynthetic process"/>
    <property type="evidence" value="ECO:0007669"/>
    <property type="project" value="UniProtKB-ARBA"/>
</dbReference>
<evidence type="ECO:0000259" key="4">
    <source>
        <dbReference type="Pfam" id="PF13579"/>
    </source>
</evidence>
<comment type="caution">
    <text evidence="5">The sequence shown here is derived from an EMBL/GenBank/DDBJ whole genome shotgun (WGS) entry which is preliminary data.</text>
</comment>
<dbReference type="AlphaFoldDB" id="A0A543KNF6"/>
<evidence type="ECO:0000256" key="1">
    <source>
        <dbReference type="ARBA" id="ARBA00021292"/>
    </source>
</evidence>
<keyword evidence="2" id="KW-0328">Glycosyltransferase</keyword>
<proteinExistence type="predicted"/>
<keyword evidence="6" id="KW-1185">Reference proteome</keyword>
<evidence type="ECO:0000313" key="5">
    <source>
        <dbReference type="EMBL" id="TQM96601.1"/>
    </source>
</evidence>
<dbReference type="GO" id="GO:0016757">
    <property type="term" value="F:glycosyltransferase activity"/>
    <property type="evidence" value="ECO:0007669"/>
    <property type="project" value="UniProtKB-KW"/>
</dbReference>
<protein>
    <recommendedName>
        <fullName evidence="1">D-inositol 3-phosphate glycosyltransferase</fullName>
    </recommendedName>
</protein>
<sequence>MTGGAAAGSDRRRRPAVLLASRIWAPESAAATFRLGALVHALADHARVRVLTATPPPRLRAAAQEAEPGVEVSRWPVLRDATGYVRGYLPYLSYDLPLALRMLVTPRPDVVVVEPPPTTGAVTRVALGVRGLAGRLRGRRPVPYVYYAADVWSDATASMGAPAPVVTLMRLVETFALRGARDVVAVSDGVADRVRALAGADAPVTVVPNGIDTTVFTPEGDRPEDAPSTPYLVYAGTASEWQGAEIFAEAMRTVVREVPDARLVFLGQGSSWPALERVRAELPPGALELRPLAPAREAAAWQRAAAAALVSVRPGVGYDFAYPTKVIAALACGTPVVFAGPGPAAVDVREHDLGEAVGYDVDEVAAAMVRALRAGRDEAAAARRVAWVREHRSLAATGREAARVVLRGLADLT</sequence>
<feature type="domain" description="Glycosyltransferase subfamily 4-like N-terminal" evidence="4">
    <location>
        <begin position="34"/>
        <end position="210"/>
    </location>
</feature>
<dbReference type="PANTHER" id="PTHR45947">
    <property type="entry name" value="SULFOQUINOVOSYL TRANSFERASE SQD2"/>
    <property type="match status" value="1"/>
</dbReference>
<dbReference type="InterPro" id="IPR050194">
    <property type="entry name" value="Glycosyltransferase_grp1"/>
</dbReference>